<evidence type="ECO:0000259" key="7">
    <source>
        <dbReference type="PROSITE" id="PS50206"/>
    </source>
</evidence>
<dbReference type="Gene3D" id="3.40.250.10">
    <property type="entry name" value="Rhodanese-like domain"/>
    <property type="match status" value="1"/>
</dbReference>
<feature type="domain" description="Rhodanese" evidence="7">
    <location>
        <begin position="237"/>
        <end position="309"/>
    </location>
</feature>
<dbReference type="OrthoDB" id="9791096at2"/>
<dbReference type="InterPro" id="IPR001763">
    <property type="entry name" value="Rhodanese-like_dom"/>
</dbReference>
<keyword evidence="9" id="KW-1185">Reference proteome</keyword>
<evidence type="ECO:0000313" key="8">
    <source>
        <dbReference type="EMBL" id="AXI02791.1"/>
    </source>
</evidence>
<comment type="subcellular location">
    <subcellularLocation>
        <location evidence="1">Cell membrane</location>
        <topology evidence="1">Multi-pass membrane protein</topology>
    </subcellularLocation>
</comment>
<dbReference type="RefSeq" id="WP_114898901.1">
    <property type="nucleotide sequence ID" value="NZ_CP031222.1"/>
</dbReference>
<dbReference type="Pfam" id="PF00581">
    <property type="entry name" value="Rhodanese"/>
    <property type="match status" value="1"/>
</dbReference>
<proteinExistence type="predicted"/>
<dbReference type="Proteomes" id="UP000253940">
    <property type="component" value="Chromosome"/>
</dbReference>
<keyword evidence="4 6" id="KW-1133">Transmembrane helix</keyword>
<protein>
    <recommendedName>
        <fullName evidence="7">Rhodanese domain-containing protein</fullName>
    </recommendedName>
</protein>
<dbReference type="InterPro" id="IPR032816">
    <property type="entry name" value="VTT_dom"/>
</dbReference>
<keyword evidence="5 6" id="KW-0472">Membrane</keyword>
<evidence type="ECO:0000256" key="5">
    <source>
        <dbReference type="ARBA" id="ARBA00023136"/>
    </source>
</evidence>
<evidence type="ECO:0000313" key="9">
    <source>
        <dbReference type="Proteomes" id="UP000253940"/>
    </source>
</evidence>
<gene>
    <name evidence="8" type="ORF">HYN46_08055</name>
</gene>
<dbReference type="AlphaFoldDB" id="A0A345P682"/>
<dbReference type="InterPro" id="IPR036873">
    <property type="entry name" value="Rhodanese-like_dom_sf"/>
</dbReference>
<sequence length="326" mass="36277">MTTLFALLTEYGALGVFLVVLLVQLGLPIPVLPLLLLMGSLAMADPQLGLAALLLAIVASLLGDFVWYSAGRRYGHRILHLLCRISLSPDSCVRQSETNFNRWGVATLVISKFIPGLATLAPPLAGALGLRRSSFFIFSTAGAALWAGTWLVVGAIFYKQINIVLVTMTQFGKIAIFVIFLLLITYVIFRWWQRYRIKRFALQTRITPKELAELLNQEQLPLIFDARSSLVKSLDLARITGARALDPKALAETITDIPFDQVMVIYCSCPNDASAVQVARELKRRGYTQVKSLYGGIDAWRAEGFSVEYYESHEHQMGHLLNQDTL</sequence>
<dbReference type="PANTHER" id="PTHR42709">
    <property type="entry name" value="ALKALINE PHOSPHATASE LIKE PROTEIN"/>
    <property type="match status" value="1"/>
</dbReference>
<dbReference type="InterPro" id="IPR051311">
    <property type="entry name" value="DedA_domain"/>
</dbReference>
<keyword evidence="2" id="KW-1003">Cell membrane</keyword>
<feature type="transmembrane region" description="Helical" evidence="6">
    <location>
        <begin position="48"/>
        <end position="70"/>
    </location>
</feature>
<dbReference type="PANTHER" id="PTHR42709:SF6">
    <property type="entry name" value="UNDECAPRENYL PHOSPHATE TRANSPORTER A"/>
    <property type="match status" value="1"/>
</dbReference>
<reference evidence="8 9" key="1">
    <citation type="submission" date="2018-07" db="EMBL/GenBank/DDBJ databases">
        <title>Genome sequencing of Moraxellaceae gen. HYN0046.</title>
        <authorList>
            <person name="Kim M."/>
            <person name="Yi H."/>
        </authorList>
    </citation>
    <scope>NUCLEOTIDE SEQUENCE [LARGE SCALE GENOMIC DNA]</scope>
    <source>
        <strain evidence="8 9">HYN0046</strain>
    </source>
</reference>
<feature type="transmembrane region" description="Helical" evidence="6">
    <location>
        <begin position="135"/>
        <end position="158"/>
    </location>
</feature>
<feature type="transmembrane region" description="Helical" evidence="6">
    <location>
        <begin position="12"/>
        <end position="36"/>
    </location>
</feature>
<organism evidence="8 9">
    <name type="scientific">Aquirhabdus parva</name>
    <dbReference type="NCBI Taxonomy" id="2283318"/>
    <lineage>
        <taxon>Bacteria</taxon>
        <taxon>Pseudomonadati</taxon>
        <taxon>Pseudomonadota</taxon>
        <taxon>Gammaproteobacteria</taxon>
        <taxon>Moraxellales</taxon>
        <taxon>Moraxellaceae</taxon>
        <taxon>Aquirhabdus</taxon>
    </lineage>
</organism>
<dbReference type="SUPFAM" id="SSF52821">
    <property type="entry name" value="Rhodanese/Cell cycle control phosphatase"/>
    <property type="match status" value="1"/>
</dbReference>
<evidence type="ECO:0000256" key="3">
    <source>
        <dbReference type="ARBA" id="ARBA00022692"/>
    </source>
</evidence>
<feature type="transmembrane region" description="Helical" evidence="6">
    <location>
        <begin position="170"/>
        <end position="189"/>
    </location>
</feature>
<evidence type="ECO:0000256" key="2">
    <source>
        <dbReference type="ARBA" id="ARBA00022475"/>
    </source>
</evidence>
<evidence type="ECO:0000256" key="1">
    <source>
        <dbReference type="ARBA" id="ARBA00004651"/>
    </source>
</evidence>
<dbReference type="GO" id="GO:0005886">
    <property type="term" value="C:plasma membrane"/>
    <property type="evidence" value="ECO:0007669"/>
    <property type="project" value="UniProtKB-SubCell"/>
</dbReference>
<keyword evidence="3 6" id="KW-0812">Transmembrane</keyword>
<dbReference type="KEGG" id="mbah:HYN46_08055"/>
<evidence type="ECO:0000256" key="4">
    <source>
        <dbReference type="ARBA" id="ARBA00022989"/>
    </source>
</evidence>
<dbReference type="Pfam" id="PF09335">
    <property type="entry name" value="VTT_dom"/>
    <property type="match status" value="1"/>
</dbReference>
<dbReference type="SMART" id="SM00450">
    <property type="entry name" value="RHOD"/>
    <property type="match status" value="1"/>
</dbReference>
<evidence type="ECO:0000256" key="6">
    <source>
        <dbReference type="SAM" id="Phobius"/>
    </source>
</evidence>
<feature type="transmembrane region" description="Helical" evidence="6">
    <location>
        <begin position="103"/>
        <end position="128"/>
    </location>
</feature>
<accession>A0A345P682</accession>
<dbReference type="PROSITE" id="PS50206">
    <property type="entry name" value="RHODANESE_3"/>
    <property type="match status" value="1"/>
</dbReference>
<dbReference type="EMBL" id="CP031222">
    <property type="protein sequence ID" value="AXI02791.1"/>
    <property type="molecule type" value="Genomic_DNA"/>
</dbReference>
<name>A0A345P682_9GAMM</name>